<evidence type="ECO:0000313" key="1">
    <source>
        <dbReference type="EMBL" id="KKN47305.1"/>
    </source>
</evidence>
<accession>A0A0F9QST2</accession>
<sequence length="63" mass="7267">MAKNRKKPVTIEEYIKKQTYWRSGTAAIIKEVYEYLIDLRISHDATMGIIDKISSAARESYGD</sequence>
<proteinExistence type="predicted"/>
<name>A0A0F9QST2_9ZZZZ</name>
<organism evidence="1">
    <name type="scientific">marine sediment metagenome</name>
    <dbReference type="NCBI Taxonomy" id="412755"/>
    <lineage>
        <taxon>unclassified sequences</taxon>
        <taxon>metagenomes</taxon>
        <taxon>ecological metagenomes</taxon>
    </lineage>
</organism>
<dbReference type="AlphaFoldDB" id="A0A0F9QST2"/>
<protein>
    <submittedName>
        <fullName evidence="1">Uncharacterized protein</fullName>
    </submittedName>
</protein>
<reference evidence="1" key="1">
    <citation type="journal article" date="2015" name="Nature">
        <title>Complex archaea that bridge the gap between prokaryotes and eukaryotes.</title>
        <authorList>
            <person name="Spang A."/>
            <person name="Saw J.H."/>
            <person name="Jorgensen S.L."/>
            <person name="Zaremba-Niedzwiedzka K."/>
            <person name="Martijn J."/>
            <person name="Lind A.E."/>
            <person name="van Eijk R."/>
            <person name="Schleper C."/>
            <person name="Guy L."/>
            <person name="Ettema T.J."/>
        </authorList>
    </citation>
    <scope>NUCLEOTIDE SEQUENCE</scope>
</reference>
<comment type="caution">
    <text evidence="1">The sequence shown here is derived from an EMBL/GenBank/DDBJ whole genome shotgun (WGS) entry which is preliminary data.</text>
</comment>
<dbReference type="EMBL" id="LAZR01001283">
    <property type="protein sequence ID" value="KKN47305.1"/>
    <property type="molecule type" value="Genomic_DNA"/>
</dbReference>
<gene>
    <name evidence="1" type="ORF">LCGC14_0664100</name>
</gene>